<gene>
    <name evidence="8" type="primary">UGO1</name>
    <name evidence="8" type="ORF">DL546_004369</name>
</gene>
<reference evidence="8 9" key="1">
    <citation type="submission" date="2018-08" db="EMBL/GenBank/DDBJ databases">
        <title>Draft genome of the lignicolous fungus Coniochaeta pulveracea.</title>
        <authorList>
            <person name="Borstlap C.J."/>
            <person name="De Witt R.N."/>
            <person name="Botha A."/>
            <person name="Volschenk H."/>
        </authorList>
    </citation>
    <scope>NUCLEOTIDE SEQUENCE [LARGE SCALE GENOMIC DNA]</scope>
    <source>
        <strain evidence="8 9">CAB683</strain>
    </source>
</reference>
<sequence>MAYQKEGVNPLRPYYIPPTIGEEPLPSAPGPNAFATSGTAGASPYASKTRDIFSDIDYRDYISEPSSSAVQTVKDLVDGLLWKYTSALMAQPFDVAKTILQVRSQEEAPGLLNSAAPTPDLRRRESLYDNYPDSDSDPDEPAYFTSNVHNTPAPFYTRSERQRQRSTSPSSSSPPAPRPAPPAHQLVLRTPDSVLEVISQLWQKEGGRGVWKGANATFLYTVLSSLLENWSRSLLSALFNVPDLGVKDDLDRLIDIASPYPWASLFVAAAAAVTTGLILSPLDLIRTRLILTPTARSTRGSLTNLRRLPSYLCPSSLVVPTILHSLIHPILTLSTPLVLRTRFMIDREVSPVTFSITKFCSSTIALFIKLPLETVLRRGQAAVLTSPEYVRALEVDAPASLREKRSDGATMETIVPLGKFDGVFGTMRTIVYEEGTRATVPTTKNIRTGKPRIAEAVFRRGQGVDGLWRGWKVSWWGLVGLWTAGLVGGGGDGEF</sequence>
<accession>A0A420YGX5</accession>
<keyword evidence="5" id="KW-1133">Transmembrane helix</keyword>
<dbReference type="EMBL" id="QVQW01000010">
    <property type="protein sequence ID" value="RKU47113.1"/>
    <property type="molecule type" value="Genomic_DNA"/>
</dbReference>
<evidence type="ECO:0000313" key="8">
    <source>
        <dbReference type="EMBL" id="RKU47113.1"/>
    </source>
</evidence>
<dbReference type="PANTHER" id="PTHR24089">
    <property type="entry name" value="SOLUTE CARRIER FAMILY 25"/>
    <property type="match status" value="1"/>
</dbReference>
<comment type="caution">
    <text evidence="8">The sequence shown here is derived from an EMBL/GenBank/DDBJ whole genome shotgun (WGS) entry which is preliminary data.</text>
</comment>
<feature type="compositionally biased region" description="Pro residues" evidence="7">
    <location>
        <begin position="172"/>
        <end position="182"/>
    </location>
</feature>
<dbReference type="STRING" id="177199.A0A420YGX5"/>
<dbReference type="InterPro" id="IPR023395">
    <property type="entry name" value="MCP_dom_sf"/>
</dbReference>
<evidence type="ECO:0000256" key="7">
    <source>
        <dbReference type="SAM" id="MobiDB-lite"/>
    </source>
</evidence>
<dbReference type="OrthoDB" id="77989at2759"/>
<keyword evidence="6" id="KW-0472">Membrane</keyword>
<proteinExistence type="predicted"/>
<protein>
    <submittedName>
        <fullName evidence="8">Mitochondrial fusion and transport protein ugo1</fullName>
    </submittedName>
</protein>
<keyword evidence="4" id="KW-0999">Mitochondrion inner membrane</keyword>
<dbReference type="GO" id="GO:0031966">
    <property type="term" value="C:mitochondrial membrane"/>
    <property type="evidence" value="ECO:0007669"/>
    <property type="project" value="UniProtKB-SubCell"/>
</dbReference>
<dbReference type="Gene3D" id="1.50.40.10">
    <property type="entry name" value="Mitochondrial carrier domain"/>
    <property type="match status" value="1"/>
</dbReference>
<comment type="subcellular location">
    <subcellularLocation>
        <location evidence="1">Mitochondrion membrane</location>
    </subcellularLocation>
</comment>
<dbReference type="Proteomes" id="UP000275385">
    <property type="component" value="Unassembled WGS sequence"/>
</dbReference>
<evidence type="ECO:0000256" key="1">
    <source>
        <dbReference type="ARBA" id="ARBA00004325"/>
    </source>
</evidence>
<keyword evidence="4" id="KW-0496">Mitochondrion</keyword>
<evidence type="ECO:0000313" key="9">
    <source>
        <dbReference type="Proteomes" id="UP000275385"/>
    </source>
</evidence>
<evidence type="ECO:0000256" key="2">
    <source>
        <dbReference type="ARBA" id="ARBA00022692"/>
    </source>
</evidence>
<dbReference type="SUPFAM" id="SSF103506">
    <property type="entry name" value="Mitochondrial carrier"/>
    <property type="match status" value="1"/>
</dbReference>
<evidence type="ECO:0000256" key="4">
    <source>
        <dbReference type="ARBA" id="ARBA00022792"/>
    </source>
</evidence>
<feature type="region of interest" description="Disordered" evidence="7">
    <location>
        <begin position="20"/>
        <end position="46"/>
    </location>
</feature>
<name>A0A420YGX5_9PEZI</name>
<keyword evidence="9" id="KW-1185">Reference proteome</keyword>
<organism evidence="8 9">
    <name type="scientific">Coniochaeta pulveracea</name>
    <dbReference type="NCBI Taxonomy" id="177199"/>
    <lineage>
        <taxon>Eukaryota</taxon>
        <taxon>Fungi</taxon>
        <taxon>Dikarya</taxon>
        <taxon>Ascomycota</taxon>
        <taxon>Pezizomycotina</taxon>
        <taxon>Sordariomycetes</taxon>
        <taxon>Sordariomycetidae</taxon>
        <taxon>Coniochaetales</taxon>
        <taxon>Coniochaetaceae</taxon>
        <taxon>Coniochaeta</taxon>
    </lineage>
</organism>
<feature type="region of interest" description="Disordered" evidence="7">
    <location>
        <begin position="110"/>
        <end position="184"/>
    </location>
</feature>
<keyword evidence="3" id="KW-0677">Repeat</keyword>
<dbReference type="AlphaFoldDB" id="A0A420YGX5"/>
<evidence type="ECO:0000256" key="6">
    <source>
        <dbReference type="ARBA" id="ARBA00023136"/>
    </source>
</evidence>
<evidence type="ECO:0000256" key="3">
    <source>
        <dbReference type="ARBA" id="ARBA00022737"/>
    </source>
</evidence>
<evidence type="ECO:0000256" key="5">
    <source>
        <dbReference type="ARBA" id="ARBA00022989"/>
    </source>
</evidence>
<keyword evidence="2" id="KW-0812">Transmembrane</keyword>